<protein>
    <recommendedName>
        <fullName evidence="5">Oxidoreductase</fullName>
    </recommendedName>
</protein>
<sequence length="820" mass="88542">MSSDDVAGGPAHQPGSEPDGYDPFAGPDPRFEVDAAELVEALIDPKTGGILRRRGQRANAPIFQRVGCFITGTLDLRGAELDYLLRFTNCRFENPPDVREAGLLGLSFYRCWMPGLKARNLRSKYDVRVLNSCVDARSDGGDGTATAGAHMVPPGRDVHTAAVNLTDANVDSSVSLAGSVIRNPGDRAVHADRMQVTGAFLAHLTAVEGEVRMPGLRTGGNANFSGAHLDNPAGAALVADGAHVGGLLICEKRQVAWHTRARSFSTRGSVHLTNAQVNGDVVLRDAHIWVDPDGPGLERRAGLASSRDAERIDPRPSIAADRLRVDGNIECRAMSGNGTVRLLNAAIGGSLRLTAAEITVPRGEAEPFYDRAVHLDGSNISADIQADRLRVEGQLRLADITVGGNLLATGMELKHPGRDVFCAPRSRVGGNINLAGSSIAGTVQMQGIVVGANAELVGTRLTEPAERRFRTYSLDMRTAQIGRDLLLGQADPPGIDAEGGVNLDGVKVTRRINLNATRLRSLPEVRLRVRHGPLEGSQGLALNTAEVTTEAGAHGEHDTQRAPRGIALDATDAVAEEFVLTPQYPPEGRVVLRRARCGTLDDNAQLWEASKGIELEEFQYDALREPIEIEDDGEVKRRLRRLRGAMRDYRPGPYDQLATMLRASGNEEHAATVSMRKQQYRYEALARGAGVFAPGVWLWSWLQRAMVGYGYRPVRALAWLLALLVAGSLWFGLGIDDCVNHPERFQVNGPRCVVNADDTGLEWNPVLHTVDLLVPIVDFGNKGRWHMGGVDKWVATGFTASGWVLATTVAAGVTRALRRP</sequence>
<keyword evidence="2" id="KW-1133">Transmembrane helix</keyword>
<feature type="transmembrane region" description="Helical" evidence="2">
    <location>
        <begin position="684"/>
        <end position="702"/>
    </location>
</feature>
<reference evidence="3 4" key="1">
    <citation type="submission" date="2017-06" db="EMBL/GenBank/DDBJ databases">
        <authorList>
            <person name="Kim H.J."/>
            <person name="Triplett B.A."/>
        </authorList>
    </citation>
    <scope>NUCLEOTIDE SEQUENCE [LARGE SCALE GENOMIC DNA]</scope>
    <source>
        <strain evidence="3 4">DSM 45207</strain>
    </source>
</reference>
<evidence type="ECO:0000313" key="4">
    <source>
        <dbReference type="Proteomes" id="UP000198348"/>
    </source>
</evidence>
<evidence type="ECO:0008006" key="5">
    <source>
        <dbReference type="Google" id="ProtNLM"/>
    </source>
</evidence>
<feature type="transmembrane region" description="Helical" evidence="2">
    <location>
        <begin position="793"/>
        <end position="817"/>
    </location>
</feature>
<keyword evidence="4" id="KW-1185">Reference proteome</keyword>
<feature type="transmembrane region" description="Helical" evidence="2">
    <location>
        <begin position="714"/>
        <end position="733"/>
    </location>
</feature>
<dbReference type="AlphaFoldDB" id="A0A238UYP0"/>
<dbReference type="Proteomes" id="UP000198348">
    <property type="component" value="Unassembled WGS sequence"/>
</dbReference>
<organism evidence="3 4">
    <name type="scientific">Haloechinothrix alba</name>
    <dbReference type="NCBI Taxonomy" id="664784"/>
    <lineage>
        <taxon>Bacteria</taxon>
        <taxon>Bacillati</taxon>
        <taxon>Actinomycetota</taxon>
        <taxon>Actinomycetes</taxon>
        <taxon>Pseudonocardiales</taxon>
        <taxon>Pseudonocardiaceae</taxon>
        <taxon>Haloechinothrix</taxon>
    </lineage>
</organism>
<evidence type="ECO:0000256" key="1">
    <source>
        <dbReference type="SAM" id="MobiDB-lite"/>
    </source>
</evidence>
<feature type="region of interest" description="Disordered" evidence="1">
    <location>
        <begin position="1"/>
        <end position="26"/>
    </location>
</feature>
<gene>
    <name evidence="3" type="ORF">SAMN06265360_10121</name>
</gene>
<name>A0A238UYP0_9PSEU</name>
<keyword evidence="2" id="KW-0472">Membrane</keyword>
<accession>A0A238UYP0</accession>
<evidence type="ECO:0000313" key="3">
    <source>
        <dbReference type="EMBL" id="SNR27108.1"/>
    </source>
</evidence>
<evidence type="ECO:0000256" key="2">
    <source>
        <dbReference type="SAM" id="Phobius"/>
    </source>
</evidence>
<keyword evidence="2" id="KW-0812">Transmembrane</keyword>
<dbReference type="EMBL" id="FZNW01000001">
    <property type="protein sequence ID" value="SNR27108.1"/>
    <property type="molecule type" value="Genomic_DNA"/>
</dbReference>
<proteinExistence type="predicted"/>
<dbReference type="RefSeq" id="WP_176439717.1">
    <property type="nucleotide sequence ID" value="NZ_FZNW01000001.1"/>
</dbReference>